<protein>
    <submittedName>
        <fullName evidence="2">Serine hydrolase</fullName>
    </submittedName>
</protein>
<dbReference type="InterPro" id="IPR000871">
    <property type="entry name" value="Beta-lactam_class-A"/>
</dbReference>
<dbReference type="InterPro" id="IPR012338">
    <property type="entry name" value="Beta-lactam/transpept-like"/>
</dbReference>
<dbReference type="GO" id="GO:0016787">
    <property type="term" value="F:hydrolase activity"/>
    <property type="evidence" value="ECO:0007669"/>
    <property type="project" value="UniProtKB-KW"/>
</dbReference>
<dbReference type="Proteomes" id="UP001597519">
    <property type="component" value="Unassembled WGS sequence"/>
</dbReference>
<comment type="caution">
    <text evidence="2">The sequence shown here is derived from an EMBL/GenBank/DDBJ whole genome shotgun (WGS) entry which is preliminary data.</text>
</comment>
<dbReference type="Gene3D" id="3.40.710.10">
    <property type="entry name" value="DD-peptidase/beta-lactamase superfamily"/>
    <property type="match status" value="1"/>
</dbReference>
<evidence type="ECO:0000313" key="3">
    <source>
        <dbReference type="Proteomes" id="UP001597519"/>
    </source>
</evidence>
<reference evidence="3" key="1">
    <citation type="journal article" date="2019" name="Int. J. Syst. Evol. Microbiol.">
        <title>The Global Catalogue of Microorganisms (GCM) 10K type strain sequencing project: providing services to taxonomists for standard genome sequencing and annotation.</title>
        <authorList>
            <consortium name="The Broad Institute Genomics Platform"/>
            <consortium name="The Broad Institute Genome Sequencing Center for Infectious Disease"/>
            <person name="Wu L."/>
            <person name="Ma J."/>
        </authorList>
    </citation>
    <scope>NUCLEOTIDE SEQUENCE [LARGE SCALE GENOMIC DNA]</scope>
    <source>
        <strain evidence="3">KCTC 33575</strain>
    </source>
</reference>
<dbReference type="SUPFAM" id="SSF56601">
    <property type="entry name" value="beta-lactamase/transpeptidase-like"/>
    <property type="match status" value="1"/>
</dbReference>
<gene>
    <name evidence="2" type="ORF">ACFSX4_07565</name>
</gene>
<keyword evidence="3" id="KW-1185">Reference proteome</keyword>
<evidence type="ECO:0000259" key="1">
    <source>
        <dbReference type="Pfam" id="PF13354"/>
    </source>
</evidence>
<dbReference type="PANTHER" id="PTHR35333">
    <property type="entry name" value="BETA-LACTAMASE"/>
    <property type="match status" value="1"/>
</dbReference>
<evidence type="ECO:0000313" key="2">
    <source>
        <dbReference type="EMBL" id="MFD2830328.1"/>
    </source>
</evidence>
<sequence length="255" mass="28956">MFIEEIETLIKKQSGVDISYKIQFQDEVFSWNEDEKYRSASTIKVPISIVCLQQHTEDYEDIKLKAGKKVGGSGVLHTLKDMDELSLWDTVVLSNIVSDNSTSNMLMNHVGFEKLKTGFEEMGLKNSVAGLNYYDFEAAKNGKRNSASAGDMFRVMKLLNEDSGILPKDMRESFFDVLKSQQFNERVGGYIGIDEENGEYIASKTGTVEGLEHEYGVIYKNGRTLIFSVFTDGWEENQDGVYFLNQMGKIFNKYL</sequence>
<dbReference type="InterPro" id="IPR045155">
    <property type="entry name" value="Beta-lactam_cat"/>
</dbReference>
<dbReference type="Pfam" id="PF13354">
    <property type="entry name" value="Beta-lactamase2"/>
    <property type="match status" value="1"/>
</dbReference>
<dbReference type="PANTHER" id="PTHR35333:SF3">
    <property type="entry name" value="BETA-LACTAMASE-TYPE TRANSPEPTIDASE FOLD CONTAINING PROTEIN"/>
    <property type="match status" value="1"/>
</dbReference>
<dbReference type="RefSeq" id="WP_377773153.1">
    <property type="nucleotide sequence ID" value="NZ_JBHUOQ010000001.1"/>
</dbReference>
<proteinExistence type="predicted"/>
<organism evidence="2 3">
    <name type="scientific">Corticicoccus populi</name>
    <dbReference type="NCBI Taxonomy" id="1812821"/>
    <lineage>
        <taxon>Bacteria</taxon>
        <taxon>Bacillati</taxon>
        <taxon>Bacillota</taxon>
        <taxon>Bacilli</taxon>
        <taxon>Bacillales</taxon>
        <taxon>Staphylococcaceae</taxon>
        <taxon>Corticicoccus</taxon>
    </lineage>
</organism>
<keyword evidence="2" id="KW-0378">Hydrolase</keyword>
<feature type="domain" description="Beta-lactamase class A catalytic" evidence="1">
    <location>
        <begin position="25"/>
        <end position="231"/>
    </location>
</feature>
<accession>A0ABW5WVN5</accession>
<name>A0ABW5WVN5_9STAP</name>
<dbReference type="EMBL" id="JBHUOQ010000001">
    <property type="protein sequence ID" value="MFD2830328.1"/>
    <property type="molecule type" value="Genomic_DNA"/>
</dbReference>